<evidence type="ECO:0000313" key="2">
    <source>
        <dbReference type="Proteomes" id="UP000826793"/>
    </source>
</evidence>
<protein>
    <submittedName>
        <fullName evidence="1">Pentapeptide repeat-containing protein</fullName>
    </submittedName>
</protein>
<proteinExistence type="predicted"/>
<sequence length="197" mass="21910">MQEYSGEVFRKLQRTGEEVSGLLFEDCLFQECRFTELTVRNSRFSGCRFENCHILVPVCQGVQLLSCDFADCSLSGIDWSALLDERKRDMGFLPFGSLTGCTLRHCVFFGLDLKKFCFAGADLSGSIFDGCDLTEADFSGCRLSGATFTQNTLCRADFRGASDYFFSLEGNQVKGARFSLPEAVNLLPALGIVLDEW</sequence>
<comment type="caution">
    <text evidence="1">The sequence shown here is derived from an EMBL/GenBank/DDBJ whole genome shotgun (WGS) entry which is preliminary data.</text>
</comment>
<dbReference type="EMBL" id="DWXG01000055">
    <property type="protein sequence ID" value="HJB98370.1"/>
    <property type="molecule type" value="Genomic_DNA"/>
</dbReference>
<dbReference type="AlphaFoldDB" id="A0A9D2SF26"/>
<gene>
    <name evidence="1" type="ORF">H9710_07305</name>
</gene>
<dbReference type="SUPFAM" id="SSF141571">
    <property type="entry name" value="Pentapeptide repeat-like"/>
    <property type="match status" value="1"/>
</dbReference>
<reference evidence="1" key="2">
    <citation type="submission" date="2021-04" db="EMBL/GenBank/DDBJ databases">
        <authorList>
            <person name="Gilroy R."/>
        </authorList>
    </citation>
    <scope>NUCLEOTIDE SEQUENCE</scope>
    <source>
        <strain evidence="1">CHK185-1770</strain>
    </source>
</reference>
<evidence type="ECO:0000313" key="1">
    <source>
        <dbReference type="EMBL" id="HJB98370.1"/>
    </source>
</evidence>
<dbReference type="PANTHER" id="PTHR14136:SF17">
    <property type="entry name" value="BTB_POZ DOMAIN-CONTAINING PROTEIN KCTD9"/>
    <property type="match status" value="1"/>
</dbReference>
<dbReference type="Gene3D" id="2.160.20.80">
    <property type="entry name" value="E3 ubiquitin-protein ligase SopA"/>
    <property type="match status" value="1"/>
</dbReference>
<reference evidence="1" key="1">
    <citation type="journal article" date="2021" name="PeerJ">
        <title>Extensive microbial diversity within the chicken gut microbiome revealed by metagenomics and culture.</title>
        <authorList>
            <person name="Gilroy R."/>
            <person name="Ravi A."/>
            <person name="Getino M."/>
            <person name="Pursley I."/>
            <person name="Horton D.L."/>
            <person name="Alikhan N.F."/>
            <person name="Baker D."/>
            <person name="Gharbi K."/>
            <person name="Hall N."/>
            <person name="Watson M."/>
            <person name="Adriaenssens E.M."/>
            <person name="Foster-Nyarko E."/>
            <person name="Jarju S."/>
            <person name="Secka A."/>
            <person name="Antonio M."/>
            <person name="Oren A."/>
            <person name="Chaudhuri R.R."/>
            <person name="La Ragione R."/>
            <person name="Hildebrand F."/>
            <person name="Pallen M.J."/>
        </authorList>
    </citation>
    <scope>NUCLEOTIDE SEQUENCE</scope>
    <source>
        <strain evidence="1">CHK185-1770</strain>
    </source>
</reference>
<dbReference type="Proteomes" id="UP000826793">
    <property type="component" value="Unassembled WGS sequence"/>
</dbReference>
<accession>A0A9D2SF26</accession>
<dbReference type="InterPro" id="IPR051082">
    <property type="entry name" value="Pentapeptide-BTB/POZ_domain"/>
</dbReference>
<dbReference type="PANTHER" id="PTHR14136">
    <property type="entry name" value="BTB_POZ DOMAIN-CONTAINING PROTEIN KCTD9"/>
    <property type="match status" value="1"/>
</dbReference>
<dbReference type="Pfam" id="PF00805">
    <property type="entry name" value="Pentapeptide"/>
    <property type="match status" value="1"/>
</dbReference>
<name>A0A9D2SF26_9FIRM</name>
<dbReference type="InterPro" id="IPR001646">
    <property type="entry name" value="5peptide_repeat"/>
</dbReference>
<organism evidence="1 2">
    <name type="scientific">Candidatus Acutalibacter pullicola</name>
    <dbReference type="NCBI Taxonomy" id="2838417"/>
    <lineage>
        <taxon>Bacteria</taxon>
        <taxon>Bacillati</taxon>
        <taxon>Bacillota</taxon>
        <taxon>Clostridia</taxon>
        <taxon>Eubacteriales</taxon>
        <taxon>Acutalibacteraceae</taxon>
        <taxon>Acutalibacter</taxon>
    </lineage>
</organism>